<proteinExistence type="predicted"/>
<protein>
    <recommendedName>
        <fullName evidence="3">DDE-1 domain-containing protein</fullName>
    </recommendedName>
</protein>
<reference evidence="1 2" key="1">
    <citation type="journal article" date="2018" name="Nat. Ecol. Evol.">
        <title>Pezizomycetes genomes reveal the molecular basis of ectomycorrhizal truffle lifestyle.</title>
        <authorList>
            <person name="Murat C."/>
            <person name="Payen T."/>
            <person name="Noel B."/>
            <person name="Kuo A."/>
            <person name="Morin E."/>
            <person name="Chen J."/>
            <person name="Kohler A."/>
            <person name="Krizsan K."/>
            <person name="Balestrini R."/>
            <person name="Da Silva C."/>
            <person name="Montanini B."/>
            <person name="Hainaut M."/>
            <person name="Levati E."/>
            <person name="Barry K.W."/>
            <person name="Belfiori B."/>
            <person name="Cichocki N."/>
            <person name="Clum A."/>
            <person name="Dockter R.B."/>
            <person name="Fauchery L."/>
            <person name="Guy J."/>
            <person name="Iotti M."/>
            <person name="Le Tacon F."/>
            <person name="Lindquist E.A."/>
            <person name="Lipzen A."/>
            <person name="Malagnac F."/>
            <person name="Mello A."/>
            <person name="Molinier V."/>
            <person name="Miyauchi S."/>
            <person name="Poulain J."/>
            <person name="Riccioni C."/>
            <person name="Rubini A."/>
            <person name="Sitrit Y."/>
            <person name="Splivallo R."/>
            <person name="Traeger S."/>
            <person name="Wang M."/>
            <person name="Zifcakova L."/>
            <person name="Wipf D."/>
            <person name="Zambonelli A."/>
            <person name="Paolocci F."/>
            <person name="Nowrousian M."/>
            <person name="Ottonello S."/>
            <person name="Baldrian P."/>
            <person name="Spatafora J.W."/>
            <person name="Henrissat B."/>
            <person name="Nagy L.G."/>
            <person name="Aury J.M."/>
            <person name="Wincker P."/>
            <person name="Grigoriev I.V."/>
            <person name="Bonfante P."/>
            <person name="Martin F.M."/>
        </authorList>
    </citation>
    <scope>NUCLEOTIDE SEQUENCE [LARGE SCALE GENOMIC DNA]</scope>
    <source>
        <strain evidence="1 2">120613-1</strain>
    </source>
</reference>
<keyword evidence="2" id="KW-1185">Reference proteome</keyword>
<sequence length="87" mass="10487">IFSYNLAPHTTHQLQPLDVSIFSLYKYQYQKELTYYFKRHKYSISKDNFYNILMVACRASFTMYNIQSRFQNTGLFPVNRDIVITKI</sequence>
<evidence type="ECO:0000313" key="1">
    <source>
        <dbReference type="EMBL" id="RPA95641.1"/>
    </source>
</evidence>
<feature type="non-terminal residue" evidence="1">
    <location>
        <position position="1"/>
    </location>
</feature>
<evidence type="ECO:0008006" key="3">
    <source>
        <dbReference type="Google" id="ProtNLM"/>
    </source>
</evidence>
<dbReference type="OrthoDB" id="3795213at2759"/>
<name>A0A3N4JG01_9PEZI</name>
<gene>
    <name evidence="1" type="ORF">L873DRAFT_1697373</name>
</gene>
<dbReference type="Proteomes" id="UP000276215">
    <property type="component" value="Unassembled WGS sequence"/>
</dbReference>
<dbReference type="EMBL" id="ML120423">
    <property type="protein sequence ID" value="RPA95641.1"/>
    <property type="molecule type" value="Genomic_DNA"/>
</dbReference>
<organism evidence="1 2">
    <name type="scientific">Choiromyces venosus 120613-1</name>
    <dbReference type="NCBI Taxonomy" id="1336337"/>
    <lineage>
        <taxon>Eukaryota</taxon>
        <taxon>Fungi</taxon>
        <taxon>Dikarya</taxon>
        <taxon>Ascomycota</taxon>
        <taxon>Pezizomycotina</taxon>
        <taxon>Pezizomycetes</taxon>
        <taxon>Pezizales</taxon>
        <taxon>Tuberaceae</taxon>
        <taxon>Choiromyces</taxon>
    </lineage>
</organism>
<dbReference type="STRING" id="1336337.A0A3N4JG01"/>
<accession>A0A3N4JG01</accession>
<dbReference type="AlphaFoldDB" id="A0A3N4JG01"/>
<evidence type="ECO:0000313" key="2">
    <source>
        <dbReference type="Proteomes" id="UP000276215"/>
    </source>
</evidence>